<evidence type="ECO:0008006" key="5">
    <source>
        <dbReference type="Google" id="ProtNLM"/>
    </source>
</evidence>
<sequence length="165" mass="18201">MATDALLWAYIALVFLVGLACLASAWPRALKAALVLATVGLYFYAEHALDDVWGRPSRAALPERFVLLAAVIEEPSKTKPGALFVWVNALENGKPLAEPRAYRLPYTKDLHSLLNEGLKKVRQGVSQMGTAEPKRGPKGFSWLRPGSDEQEVKIRDLPVPQLPEK</sequence>
<name>A0ABS5E2Q5_9BURK</name>
<gene>
    <name evidence="3" type="ORF">KAK11_20330</name>
</gene>
<evidence type="ECO:0000256" key="1">
    <source>
        <dbReference type="SAM" id="MobiDB-lite"/>
    </source>
</evidence>
<organism evidence="3 4">
    <name type="scientific">Ideonella paludis</name>
    <dbReference type="NCBI Taxonomy" id="1233411"/>
    <lineage>
        <taxon>Bacteria</taxon>
        <taxon>Pseudomonadati</taxon>
        <taxon>Pseudomonadota</taxon>
        <taxon>Betaproteobacteria</taxon>
        <taxon>Burkholderiales</taxon>
        <taxon>Sphaerotilaceae</taxon>
        <taxon>Ideonella</taxon>
    </lineage>
</organism>
<comment type="caution">
    <text evidence="3">The sequence shown here is derived from an EMBL/GenBank/DDBJ whole genome shotgun (WGS) entry which is preliminary data.</text>
</comment>
<keyword evidence="2" id="KW-0472">Membrane</keyword>
<dbReference type="RefSeq" id="WP_210811327.1">
    <property type="nucleotide sequence ID" value="NZ_JAGQDG010000009.1"/>
</dbReference>
<reference evidence="3 4" key="1">
    <citation type="submission" date="2021-04" db="EMBL/GenBank/DDBJ databases">
        <title>The genome sequence of type strain Ideonella paludis KCTC 32238.</title>
        <authorList>
            <person name="Liu Y."/>
        </authorList>
    </citation>
    <scope>NUCLEOTIDE SEQUENCE [LARGE SCALE GENOMIC DNA]</scope>
    <source>
        <strain evidence="3 4">KCTC 32238</strain>
    </source>
</reference>
<feature type="region of interest" description="Disordered" evidence="1">
    <location>
        <begin position="124"/>
        <end position="165"/>
    </location>
</feature>
<dbReference type="EMBL" id="JAGQDG010000009">
    <property type="protein sequence ID" value="MBQ0937683.1"/>
    <property type="molecule type" value="Genomic_DNA"/>
</dbReference>
<dbReference type="Proteomes" id="UP000672097">
    <property type="component" value="Unassembled WGS sequence"/>
</dbReference>
<accession>A0ABS5E2Q5</accession>
<keyword evidence="2" id="KW-1133">Transmembrane helix</keyword>
<keyword evidence="2" id="KW-0812">Transmembrane</keyword>
<keyword evidence="4" id="KW-1185">Reference proteome</keyword>
<proteinExistence type="predicted"/>
<evidence type="ECO:0000313" key="4">
    <source>
        <dbReference type="Proteomes" id="UP000672097"/>
    </source>
</evidence>
<feature type="transmembrane region" description="Helical" evidence="2">
    <location>
        <begin position="6"/>
        <end position="26"/>
    </location>
</feature>
<evidence type="ECO:0000256" key="2">
    <source>
        <dbReference type="SAM" id="Phobius"/>
    </source>
</evidence>
<feature type="compositionally biased region" description="Basic and acidic residues" evidence="1">
    <location>
        <begin position="146"/>
        <end position="156"/>
    </location>
</feature>
<protein>
    <recommendedName>
        <fullName evidence="5">DUF4131 domain-containing protein</fullName>
    </recommendedName>
</protein>
<evidence type="ECO:0000313" key="3">
    <source>
        <dbReference type="EMBL" id="MBQ0937683.1"/>
    </source>
</evidence>